<accession>D3GBB5</accession>
<feature type="non-terminal residue" evidence="2">
    <location>
        <position position="116"/>
    </location>
</feature>
<sequence length="116" mass="12492">MADPNANKSTAAAPPASGVSPPPTPVPDPAIGSSSTTPPVKMEIETVRVDDNRKMTSREALESHIYMMRELKPHLPQSLQTVEAYSAILGPLTHFFRLRTTSPKAESLHSGVPTTF</sequence>
<reference evidence="2" key="1">
    <citation type="submission" date="2009-01" db="EMBL/GenBank/DDBJ databases">
        <title>Fig mild mottle-associated virus, a novel closterovirus infecting fig tree.</title>
        <authorList>
            <person name="Elbeaino T."/>
            <person name="Heinoun K."/>
            <person name="Digiaro M."/>
            <person name="Martelli G.P."/>
        </authorList>
    </citation>
    <scope>NUCLEOTIDE SEQUENCE</scope>
    <source>
        <strain evidence="2">Cal1</strain>
    </source>
</reference>
<protein>
    <submittedName>
        <fullName evidence="2">Putative coat protein</fullName>
    </submittedName>
</protein>
<dbReference type="EMBL" id="FJ611959">
    <property type="protein sequence ID" value="ACU57196.1"/>
    <property type="molecule type" value="Genomic_RNA"/>
</dbReference>
<keyword evidence="2" id="KW-0946">Virion</keyword>
<name>D3GBB5_9CLOS</name>
<feature type="compositionally biased region" description="Low complexity" evidence="1">
    <location>
        <begin position="10"/>
        <end position="19"/>
    </location>
</feature>
<proteinExistence type="predicted"/>
<evidence type="ECO:0000313" key="2">
    <source>
        <dbReference type="EMBL" id="ACU57196.1"/>
    </source>
</evidence>
<feature type="region of interest" description="Disordered" evidence="1">
    <location>
        <begin position="1"/>
        <end position="41"/>
    </location>
</feature>
<keyword evidence="2" id="KW-0167">Capsid protein</keyword>
<evidence type="ECO:0000256" key="1">
    <source>
        <dbReference type="SAM" id="MobiDB-lite"/>
    </source>
</evidence>
<organism evidence="2">
    <name type="scientific">Fig mild mottle-associated virus</name>
    <dbReference type="NCBI Taxonomy" id="666641"/>
    <lineage>
        <taxon>Viruses</taxon>
        <taxon>Riboviria</taxon>
        <taxon>Orthornavirae</taxon>
        <taxon>Kitrinoviricota</taxon>
        <taxon>Alsuviricetes</taxon>
        <taxon>Martellivirales</taxon>
        <taxon>Closteroviridae</taxon>
        <taxon>Closterovirus</taxon>
    </lineage>
</organism>
<dbReference type="GO" id="GO:0019028">
    <property type="term" value="C:viral capsid"/>
    <property type="evidence" value="ECO:0007669"/>
    <property type="project" value="UniProtKB-KW"/>
</dbReference>